<organism evidence="1 2">
    <name type="scientific">Musa troglodytarum</name>
    <name type="common">fe'i banana</name>
    <dbReference type="NCBI Taxonomy" id="320322"/>
    <lineage>
        <taxon>Eukaryota</taxon>
        <taxon>Viridiplantae</taxon>
        <taxon>Streptophyta</taxon>
        <taxon>Embryophyta</taxon>
        <taxon>Tracheophyta</taxon>
        <taxon>Spermatophyta</taxon>
        <taxon>Magnoliopsida</taxon>
        <taxon>Liliopsida</taxon>
        <taxon>Zingiberales</taxon>
        <taxon>Musaceae</taxon>
        <taxon>Musa</taxon>
    </lineage>
</organism>
<dbReference type="OrthoDB" id="1644192at2759"/>
<name>A0A9E7E939_9LILI</name>
<accession>A0A9E7E939</accession>
<dbReference type="AlphaFoldDB" id="A0A9E7E939"/>
<reference evidence="1" key="1">
    <citation type="submission" date="2022-05" db="EMBL/GenBank/DDBJ databases">
        <title>The Musa troglodytarum L. genome provides insights into the mechanism of non-climacteric behaviour and enrichment of carotenoids.</title>
        <authorList>
            <person name="Wang J."/>
        </authorList>
    </citation>
    <scope>NUCLEOTIDE SEQUENCE</scope>
    <source>
        <tissue evidence="1">Leaf</tissue>
    </source>
</reference>
<keyword evidence="2" id="KW-1185">Reference proteome</keyword>
<dbReference type="Proteomes" id="UP001055439">
    <property type="component" value="Chromosome 1"/>
</dbReference>
<evidence type="ECO:0000313" key="2">
    <source>
        <dbReference type="Proteomes" id="UP001055439"/>
    </source>
</evidence>
<dbReference type="EMBL" id="CP097502">
    <property type="protein sequence ID" value="URD72297.1"/>
    <property type="molecule type" value="Genomic_DNA"/>
</dbReference>
<protein>
    <submittedName>
        <fullName evidence="1">Granule-bound starch synthase</fullName>
    </submittedName>
</protein>
<proteinExistence type="predicted"/>
<evidence type="ECO:0000313" key="1">
    <source>
        <dbReference type="EMBL" id="URD72297.1"/>
    </source>
</evidence>
<gene>
    <name evidence="1" type="ORF">MUK42_37322</name>
</gene>
<sequence>MIQNCMDQDLSWKGPAKEWEQLFLSLGDAGTEPGINSEEIAPLAKENVAAPRKCSLYVVCSGEHLGEVVLHLVIAALYWGSHP</sequence>